<feature type="transmembrane region" description="Helical" evidence="5">
    <location>
        <begin position="81"/>
        <end position="100"/>
    </location>
</feature>
<dbReference type="InterPro" id="IPR000644">
    <property type="entry name" value="CBS_dom"/>
</dbReference>
<evidence type="ECO:0000256" key="2">
    <source>
        <dbReference type="ARBA" id="ARBA00023122"/>
    </source>
</evidence>
<evidence type="ECO:0000313" key="7">
    <source>
        <dbReference type="EMBL" id="CAD8233683.1"/>
    </source>
</evidence>
<dbReference type="PROSITE" id="PS51371">
    <property type="entry name" value="CBS"/>
    <property type="match status" value="2"/>
</dbReference>
<dbReference type="InterPro" id="IPR046342">
    <property type="entry name" value="CBS_dom_sf"/>
</dbReference>
<dbReference type="SUPFAM" id="SSF54631">
    <property type="entry name" value="CBS-domain pair"/>
    <property type="match status" value="2"/>
</dbReference>
<keyword evidence="1" id="KW-0677">Repeat</keyword>
<protein>
    <recommendedName>
        <fullName evidence="6">CBS domain-containing protein</fullName>
    </recommendedName>
</protein>
<feature type="domain" description="CBS" evidence="6">
    <location>
        <begin position="570"/>
        <end position="632"/>
    </location>
</feature>
<dbReference type="Pfam" id="PF00571">
    <property type="entry name" value="CBS"/>
    <property type="match status" value="2"/>
</dbReference>
<feature type="compositionally biased region" description="Basic and acidic residues" evidence="4">
    <location>
        <begin position="120"/>
        <end position="154"/>
    </location>
</feature>
<accession>A0A7R9XXR9</accession>
<dbReference type="Gene3D" id="3.10.580.10">
    <property type="entry name" value="CBS-domain"/>
    <property type="match status" value="2"/>
</dbReference>
<keyword evidence="5" id="KW-0472">Membrane</keyword>
<dbReference type="PANTHER" id="PTHR13780:SF128">
    <property type="entry name" value="CBS DOMAIN-CONTAINING PROTEIN"/>
    <property type="match status" value="1"/>
</dbReference>
<sequence>MIARCMRCIARRAGCGGDERVDGSTRASSSRFSFSVPVVSLGPVRVPSSLPTKRASAVASVVASSRRALTRGRAMPKSDRATVAIGAAAGAIAAGAAAYLCNPSAFASFFPFAREPAAPAEKKREEDRAREADAEEKEKDAAAAPVEPRDDAKQEVVPAPVGPPAMVDSPERDRPAAGATPGVAPSRRAKKPEPAEATSPNTPLQSDLGAIRDLLAKTHLSEFLAQMHVGRPECAPPARDVLTLTPSVTVDVALRELAERSVVSAPLLRDDGKDYLGFVSVHDIVHALVAHISPPGPMGYCASVEAPEWFLIDDTQDAARRTLKMIHDKAPGFCARELGSIRRGPEGGDGAWILASGSSRGLRTDDGDDPSMLHVIQHQFIPRSPSVSPLHHRVAVYRYVDDGPESGGKVEVTDIISLSDITRFLMRWDHIEHCITPCSAADLGLGAVCVDVVSSDSSLLRCFALMSRFGVSGLGVTEARDASGARARDSWPPKPTMLPVGCKIIGNISESDLRRITPEHLEVLAMPVGAFIEKLNAKLAAGGERELRDEPLASARAHPLFSGMLTRGELSDGKLCVTARHDASLLDVMRAMARNRVHRVYLCDEDTGVAKRVVTHSDLVRFFAMFAPAEDE</sequence>
<gene>
    <name evidence="7" type="ORF">MPUS1402_LOCUS3894</name>
</gene>
<organism evidence="7">
    <name type="scientific">Micromonas pusilla</name>
    <name type="common">Picoplanktonic green alga</name>
    <name type="synonym">Chromulina pusilla</name>
    <dbReference type="NCBI Taxonomy" id="38833"/>
    <lineage>
        <taxon>Eukaryota</taxon>
        <taxon>Viridiplantae</taxon>
        <taxon>Chlorophyta</taxon>
        <taxon>Mamiellophyceae</taxon>
        <taxon>Mamiellales</taxon>
        <taxon>Mamiellaceae</taxon>
        <taxon>Micromonas</taxon>
    </lineage>
</organism>
<evidence type="ECO:0000256" key="5">
    <source>
        <dbReference type="SAM" id="Phobius"/>
    </source>
</evidence>
<dbReference type="EMBL" id="HBDY01005115">
    <property type="protein sequence ID" value="CAD8233683.1"/>
    <property type="molecule type" value="Transcribed_RNA"/>
</dbReference>
<proteinExistence type="predicted"/>
<feature type="compositionally biased region" description="Low complexity" evidence="4">
    <location>
        <begin position="156"/>
        <end position="167"/>
    </location>
</feature>
<evidence type="ECO:0000256" key="4">
    <source>
        <dbReference type="SAM" id="MobiDB-lite"/>
    </source>
</evidence>
<dbReference type="AlphaFoldDB" id="A0A7R9XXR9"/>
<dbReference type="PANTHER" id="PTHR13780">
    <property type="entry name" value="AMP-ACTIVATED PROTEIN KINASE, GAMMA REGULATORY SUBUNIT"/>
    <property type="match status" value="1"/>
</dbReference>
<dbReference type="SMART" id="SM00116">
    <property type="entry name" value="CBS"/>
    <property type="match status" value="2"/>
</dbReference>
<keyword evidence="2 3" id="KW-0129">CBS domain</keyword>
<dbReference type="InterPro" id="IPR050511">
    <property type="entry name" value="AMPK_gamma/SDS23_families"/>
</dbReference>
<reference evidence="7" key="1">
    <citation type="submission" date="2021-01" db="EMBL/GenBank/DDBJ databases">
        <authorList>
            <person name="Corre E."/>
            <person name="Pelletier E."/>
            <person name="Niang G."/>
            <person name="Scheremetjew M."/>
            <person name="Finn R."/>
            <person name="Kale V."/>
            <person name="Holt S."/>
            <person name="Cochrane G."/>
            <person name="Meng A."/>
            <person name="Brown T."/>
            <person name="Cohen L."/>
        </authorList>
    </citation>
    <scope>NUCLEOTIDE SEQUENCE</scope>
    <source>
        <strain evidence="7">RCC1614</strain>
    </source>
</reference>
<evidence type="ECO:0000259" key="6">
    <source>
        <dbReference type="PROSITE" id="PS51371"/>
    </source>
</evidence>
<keyword evidence="5" id="KW-0812">Transmembrane</keyword>
<feature type="region of interest" description="Disordered" evidence="4">
    <location>
        <begin position="117"/>
        <end position="207"/>
    </location>
</feature>
<evidence type="ECO:0000256" key="3">
    <source>
        <dbReference type="PROSITE-ProRule" id="PRU00703"/>
    </source>
</evidence>
<keyword evidence="5" id="KW-1133">Transmembrane helix</keyword>
<name>A0A7R9XXR9_MICPS</name>
<evidence type="ECO:0000256" key="1">
    <source>
        <dbReference type="ARBA" id="ARBA00022737"/>
    </source>
</evidence>
<feature type="domain" description="CBS" evidence="6">
    <location>
        <begin position="237"/>
        <end position="298"/>
    </location>
</feature>